<evidence type="ECO:0000256" key="8">
    <source>
        <dbReference type="ARBA" id="ARBA00022989"/>
    </source>
</evidence>
<keyword evidence="8 15" id="KW-1133">Transmembrane helix</keyword>
<feature type="transmembrane region" description="Helical" evidence="15">
    <location>
        <begin position="121"/>
        <end position="145"/>
    </location>
</feature>
<keyword evidence="7" id="KW-0029">Amino-acid transport</keyword>
<dbReference type="Proteomes" id="UP000688137">
    <property type="component" value="Unassembled WGS sequence"/>
</dbReference>
<gene>
    <name evidence="17" type="ORF">PPRIM_AZ9-3.1.T0370060</name>
</gene>
<protein>
    <recommendedName>
        <fullName evidence="16">Amino acid transporter transmembrane domain-containing protein</fullName>
    </recommendedName>
</protein>
<dbReference type="PANTHER" id="PTHR22950">
    <property type="entry name" value="AMINO ACID TRANSPORTER"/>
    <property type="match status" value="1"/>
</dbReference>
<keyword evidence="5" id="KW-0479">Metal-binding</keyword>
<dbReference type="GO" id="GO:0046872">
    <property type="term" value="F:metal ion binding"/>
    <property type="evidence" value="ECO:0007669"/>
    <property type="project" value="UniProtKB-KW"/>
</dbReference>
<evidence type="ECO:0000256" key="14">
    <source>
        <dbReference type="ARBA" id="ARBA00038442"/>
    </source>
</evidence>
<organism evidence="17 18">
    <name type="scientific">Paramecium primaurelia</name>
    <dbReference type="NCBI Taxonomy" id="5886"/>
    <lineage>
        <taxon>Eukaryota</taxon>
        <taxon>Sar</taxon>
        <taxon>Alveolata</taxon>
        <taxon>Ciliophora</taxon>
        <taxon>Intramacronucleata</taxon>
        <taxon>Oligohymenophorea</taxon>
        <taxon>Peniculida</taxon>
        <taxon>Parameciidae</taxon>
        <taxon>Paramecium</taxon>
    </lineage>
</organism>
<keyword evidence="9" id="KW-0915">Sodium</keyword>
<feature type="transmembrane region" description="Helical" evidence="15">
    <location>
        <begin position="429"/>
        <end position="452"/>
    </location>
</feature>
<dbReference type="Pfam" id="PF01490">
    <property type="entry name" value="Aa_trans"/>
    <property type="match status" value="1"/>
</dbReference>
<evidence type="ECO:0000256" key="12">
    <source>
        <dbReference type="ARBA" id="ARBA00023180"/>
    </source>
</evidence>
<keyword evidence="11" id="KW-1015">Disulfide bond</keyword>
<keyword evidence="12" id="KW-0325">Glycoprotein</keyword>
<evidence type="ECO:0000256" key="6">
    <source>
        <dbReference type="ARBA" id="ARBA00022753"/>
    </source>
</evidence>
<keyword evidence="4 15" id="KW-0812">Transmembrane</keyword>
<feature type="transmembrane region" description="Helical" evidence="15">
    <location>
        <begin position="60"/>
        <end position="79"/>
    </location>
</feature>
<keyword evidence="3" id="KW-0813">Transport</keyword>
<keyword evidence="10 15" id="KW-0472">Membrane</keyword>
<comment type="subcellular location">
    <subcellularLocation>
        <location evidence="1">Late endosome membrane</location>
        <topology evidence="1">Multi-pass membrane protein</topology>
    </subcellularLocation>
    <subcellularLocation>
        <location evidence="2">Lysosome membrane</location>
        <topology evidence="2">Multi-pass membrane protein</topology>
    </subcellularLocation>
</comment>
<evidence type="ECO:0000256" key="7">
    <source>
        <dbReference type="ARBA" id="ARBA00022970"/>
    </source>
</evidence>
<feature type="transmembrane region" description="Helical" evidence="15">
    <location>
        <begin position="267"/>
        <end position="289"/>
    </location>
</feature>
<evidence type="ECO:0000313" key="18">
    <source>
        <dbReference type="Proteomes" id="UP000688137"/>
    </source>
</evidence>
<evidence type="ECO:0000256" key="13">
    <source>
        <dbReference type="ARBA" id="ARBA00023228"/>
    </source>
</evidence>
<evidence type="ECO:0000259" key="16">
    <source>
        <dbReference type="Pfam" id="PF01490"/>
    </source>
</evidence>
<keyword evidence="6" id="KW-0967">Endosome</keyword>
<keyword evidence="13" id="KW-0458">Lysosome</keyword>
<name>A0A8S1LJY4_PARPR</name>
<evidence type="ECO:0000256" key="4">
    <source>
        <dbReference type="ARBA" id="ARBA00022692"/>
    </source>
</evidence>
<evidence type="ECO:0000256" key="2">
    <source>
        <dbReference type="ARBA" id="ARBA00004155"/>
    </source>
</evidence>
<feature type="transmembrane region" description="Helical" evidence="15">
    <location>
        <begin position="165"/>
        <end position="184"/>
    </location>
</feature>
<evidence type="ECO:0000313" key="17">
    <source>
        <dbReference type="EMBL" id="CAD8065026.1"/>
    </source>
</evidence>
<dbReference type="OMA" id="YIFSANM"/>
<feature type="transmembrane region" description="Helical" evidence="15">
    <location>
        <begin position="226"/>
        <end position="246"/>
    </location>
</feature>
<feature type="transmembrane region" description="Helical" evidence="15">
    <location>
        <begin position="196"/>
        <end position="214"/>
    </location>
</feature>
<comment type="similarity">
    <text evidence="14">Belongs to the amino acid/polyamine transporter 2 family. SLC38A9 subfamily.</text>
</comment>
<evidence type="ECO:0000256" key="10">
    <source>
        <dbReference type="ARBA" id="ARBA00023136"/>
    </source>
</evidence>
<evidence type="ECO:0000256" key="5">
    <source>
        <dbReference type="ARBA" id="ARBA00022723"/>
    </source>
</evidence>
<dbReference type="PANTHER" id="PTHR22950:SF244">
    <property type="entry name" value="NEUTRAL AMINO ACID TRANSPORTER 9"/>
    <property type="match status" value="1"/>
</dbReference>
<keyword evidence="18" id="KW-1185">Reference proteome</keyword>
<sequence length="456" mass="51977">MINQSEYTEKSTKSHKLHESTRAMSKLSFAQEGQKQSSLSTIFGITNSMVGSLCLVIPQVFQQCGIITCLIVMAILCLVQYKTCQIMIIHQKEEELDSEHMIKRLLGKSWTQAFRVTSGTLLFIVGIIYFQLINLTLYPILVLIFEKSNYTNYAMPSDGITFDKFSIQWQSIIIFLPLASMLLLKDITKIIKFAHYGVVAILCYCIFIIYIFSANMLNINEFKGDITWFTWNFIQPAGQFAFGFMVHNSVGQLIKNNANKTNNSRDLLISYGIAAVIYGIIGTFGAIGIMGKTAINPSTILDFFSSTDYAVLFIEGLFLVHLVAAFPIFPYISIYQILETFYHKEYPKKFQWGLKIIFICSCLIVQLFNINVGIVISFDGAVCGFLLVYVIPVYMHFKCYYGNRTNVGDALLDHDSNCVKHKNINYLSLPFRVIIYLIILSVGIFNMIIFFYDFFK</sequence>
<evidence type="ECO:0000256" key="11">
    <source>
        <dbReference type="ARBA" id="ARBA00023157"/>
    </source>
</evidence>
<feature type="transmembrane region" description="Helical" evidence="15">
    <location>
        <begin position="309"/>
        <end position="332"/>
    </location>
</feature>
<evidence type="ECO:0000256" key="1">
    <source>
        <dbReference type="ARBA" id="ARBA00004107"/>
    </source>
</evidence>
<evidence type="ECO:0000256" key="15">
    <source>
        <dbReference type="SAM" id="Phobius"/>
    </source>
</evidence>
<evidence type="ECO:0000256" key="3">
    <source>
        <dbReference type="ARBA" id="ARBA00022448"/>
    </source>
</evidence>
<proteinExistence type="inferred from homology"/>
<feature type="domain" description="Amino acid transporter transmembrane" evidence="16">
    <location>
        <begin position="35"/>
        <end position="405"/>
    </location>
</feature>
<reference evidence="17" key="1">
    <citation type="submission" date="2021-01" db="EMBL/GenBank/DDBJ databases">
        <authorList>
            <consortium name="Genoscope - CEA"/>
            <person name="William W."/>
        </authorList>
    </citation>
    <scope>NUCLEOTIDE SEQUENCE</scope>
</reference>
<dbReference type="GO" id="GO:0015179">
    <property type="term" value="F:L-amino acid transmembrane transporter activity"/>
    <property type="evidence" value="ECO:0007669"/>
    <property type="project" value="TreeGrafter"/>
</dbReference>
<evidence type="ECO:0000256" key="9">
    <source>
        <dbReference type="ARBA" id="ARBA00023053"/>
    </source>
</evidence>
<comment type="caution">
    <text evidence="17">The sequence shown here is derived from an EMBL/GenBank/DDBJ whole genome shotgun (WGS) entry which is preliminary data.</text>
</comment>
<dbReference type="InterPro" id="IPR013057">
    <property type="entry name" value="AA_transpt_TM"/>
</dbReference>
<dbReference type="EMBL" id="CAJJDM010000036">
    <property type="protein sequence ID" value="CAD8065026.1"/>
    <property type="molecule type" value="Genomic_DNA"/>
</dbReference>
<feature type="transmembrane region" description="Helical" evidence="15">
    <location>
        <begin position="374"/>
        <end position="395"/>
    </location>
</feature>
<dbReference type="GO" id="GO:0005765">
    <property type="term" value="C:lysosomal membrane"/>
    <property type="evidence" value="ECO:0007669"/>
    <property type="project" value="UniProtKB-SubCell"/>
</dbReference>
<dbReference type="GO" id="GO:0031902">
    <property type="term" value="C:late endosome membrane"/>
    <property type="evidence" value="ECO:0007669"/>
    <property type="project" value="UniProtKB-SubCell"/>
</dbReference>
<dbReference type="AlphaFoldDB" id="A0A8S1LJY4"/>
<accession>A0A8S1LJY4</accession>
<feature type="transmembrane region" description="Helical" evidence="15">
    <location>
        <begin position="352"/>
        <end position="368"/>
    </location>
</feature>